<dbReference type="GO" id="GO:0032259">
    <property type="term" value="P:methylation"/>
    <property type="evidence" value="ECO:0007669"/>
    <property type="project" value="UniProtKB-KW"/>
</dbReference>
<reference evidence="6 7" key="1">
    <citation type="journal article" date="2011" name="ISME J.">
        <title>Community ecology of hot spring cyanobacterial mats: predominant populations and their functional potential.</title>
        <authorList>
            <person name="Klatt C.G."/>
            <person name="Wood J.M."/>
            <person name="Rusch D.B."/>
            <person name="Bateson M.M."/>
            <person name="Hamamura N."/>
            <person name="Heidelberg J.F."/>
            <person name="Grossman A.R."/>
            <person name="Bhaya D."/>
            <person name="Cohan F.M."/>
            <person name="Kuhl M."/>
            <person name="Bryant D.A."/>
            <person name="Ward D.M."/>
        </authorList>
    </citation>
    <scope>NUCLEOTIDE SEQUENCE [LARGE SCALE GENOMIC DNA]</scope>
    <source>
        <strain evidence="6">OS</strain>
    </source>
</reference>
<evidence type="ECO:0000256" key="3">
    <source>
        <dbReference type="ARBA" id="ARBA00022989"/>
    </source>
</evidence>
<dbReference type="EMBL" id="PHFL01000016">
    <property type="protein sequence ID" value="RFM24870.1"/>
    <property type="molecule type" value="Genomic_DNA"/>
</dbReference>
<keyword evidence="6" id="KW-0489">Methyltransferase</keyword>
<dbReference type="Pfam" id="PF04191">
    <property type="entry name" value="PEMT"/>
    <property type="match status" value="1"/>
</dbReference>
<feature type="transmembrane region" description="Helical" evidence="5">
    <location>
        <begin position="12"/>
        <end position="30"/>
    </location>
</feature>
<evidence type="ECO:0000313" key="7">
    <source>
        <dbReference type="Proteomes" id="UP000266389"/>
    </source>
</evidence>
<comment type="caution">
    <text evidence="6">The sequence shown here is derived from an EMBL/GenBank/DDBJ whole genome shotgun (WGS) entry which is preliminary data.</text>
</comment>
<feature type="transmembrane region" description="Helical" evidence="5">
    <location>
        <begin position="36"/>
        <end position="60"/>
    </location>
</feature>
<protein>
    <submittedName>
        <fullName evidence="6">Isoprenylcysteine carboxylmethyltransferase family protein</fullName>
    </submittedName>
</protein>
<evidence type="ECO:0000256" key="1">
    <source>
        <dbReference type="ARBA" id="ARBA00004127"/>
    </source>
</evidence>
<dbReference type="Gene3D" id="1.20.120.1630">
    <property type="match status" value="1"/>
</dbReference>
<keyword evidence="6" id="KW-0808">Transferase</keyword>
<accession>A0A395M296</accession>
<evidence type="ECO:0000256" key="2">
    <source>
        <dbReference type="ARBA" id="ARBA00022692"/>
    </source>
</evidence>
<organism evidence="6 7">
    <name type="scientific">Candidatus Thermochlorobacter aerophilus</name>
    <dbReference type="NCBI Taxonomy" id="1868324"/>
    <lineage>
        <taxon>Bacteria</taxon>
        <taxon>Pseudomonadati</taxon>
        <taxon>Chlorobiota</taxon>
        <taxon>Chlorobiia</taxon>
        <taxon>Chlorobiales</taxon>
        <taxon>Candidatus Thermochlorobacteriaceae</taxon>
        <taxon>Candidatus Thermochlorobacter</taxon>
    </lineage>
</organism>
<feature type="transmembrane region" description="Helical" evidence="5">
    <location>
        <begin position="145"/>
        <end position="166"/>
    </location>
</feature>
<comment type="subcellular location">
    <subcellularLocation>
        <location evidence="1">Endomembrane system</location>
        <topology evidence="1">Multi-pass membrane protein</topology>
    </subcellularLocation>
</comment>
<feature type="non-terminal residue" evidence="6">
    <location>
        <position position="194"/>
    </location>
</feature>
<feature type="transmembrane region" description="Helical" evidence="5">
    <location>
        <begin position="72"/>
        <end position="91"/>
    </location>
</feature>
<keyword evidence="4 5" id="KW-0472">Membrane</keyword>
<feature type="transmembrane region" description="Helical" evidence="5">
    <location>
        <begin position="172"/>
        <end position="192"/>
    </location>
</feature>
<dbReference type="GO" id="GO:0012505">
    <property type="term" value="C:endomembrane system"/>
    <property type="evidence" value="ECO:0007669"/>
    <property type="project" value="UniProtKB-SubCell"/>
</dbReference>
<evidence type="ECO:0000313" key="6">
    <source>
        <dbReference type="EMBL" id="RFM24870.1"/>
    </source>
</evidence>
<dbReference type="AlphaFoldDB" id="A0A395M296"/>
<dbReference type="Proteomes" id="UP000266389">
    <property type="component" value="Unassembled WGS sequence"/>
</dbReference>
<feature type="transmembrane region" description="Helical" evidence="5">
    <location>
        <begin position="103"/>
        <end position="124"/>
    </location>
</feature>
<keyword evidence="2 5" id="KW-0812">Transmembrane</keyword>
<name>A0A395M296_9BACT</name>
<sequence>MLVRFLKQLRQIALLIALAIGLPAYFWEVWSSWQLLALYFAYALFLLGSVWNTIATGQVSQKVESKSVQKELGVSTSLATVGLWLLHPLAIYDFAHQQSLKMILTESIATVIAALLLIGAILLVHHATRTLGKFFDRLVIKDDHVLITNGIYGVIRHPVYLAYLMLFSGFAVFMQSLYALILLALAGGVVFGNH</sequence>
<proteinExistence type="predicted"/>
<evidence type="ECO:0000256" key="4">
    <source>
        <dbReference type="ARBA" id="ARBA00023136"/>
    </source>
</evidence>
<keyword evidence="3 5" id="KW-1133">Transmembrane helix</keyword>
<dbReference type="GO" id="GO:0008168">
    <property type="term" value="F:methyltransferase activity"/>
    <property type="evidence" value="ECO:0007669"/>
    <property type="project" value="UniProtKB-KW"/>
</dbReference>
<gene>
    <name evidence="6" type="ORF">D0433_03535</name>
</gene>
<evidence type="ECO:0000256" key="5">
    <source>
        <dbReference type="SAM" id="Phobius"/>
    </source>
</evidence>
<dbReference type="InterPro" id="IPR007318">
    <property type="entry name" value="Phopholipid_MeTrfase"/>
</dbReference>